<dbReference type="RefSeq" id="WP_132322019.1">
    <property type="nucleotide sequence ID" value="NZ_SMKR01000080.1"/>
</dbReference>
<dbReference type="Pfam" id="PF13628">
    <property type="entry name" value="DUF4142"/>
    <property type="match status" value="1"/>
</dbReference>
<keyword evidence="1" id="KW-1133">Transmembrane helix</keyword>
<keyword evidence="1" id="KW-0472">Membrane</keyword>
<evidence type="ECO:0000256" key="2">
    <source>
        <dbReference type="SAM" id="SignalP"/>
    </source>
</evidence>
<evidence type="ECO:0000313" key="4">
    <source>
        <dbReference type="EMBL" id="TDD22655.1"/>
    </source>
</evidence>
<dbReference type="OrthoDB" id="3405189at2"/>
<dbReference type="EMBL" id="SMKR01000080">
    <property type="protein sequence ID" value="TDD22655.1"/>
    <property type="molecule type" value="Genomic_DNA"/>
</dbReference>
<comment type="caution">
    <text evidence="4">The sequence shown here is derived from an EMBL/GenBank/DDBJ whole genome shotgun (WGS) entry which is preliminary data.</text>
</comment>
<dbReference type="Gene3D" id="1.20.1260.10">
    <property type="match status" value="1"/>
</dbReference>
<feature type="domain" description="DUF4142" evidence="3">
    <location>
        <begin position="38"/>
        <end position="170"/>
    </location>
</feature>
<sequence length="228" mass="22935">MTSLAGLVRRWAVTALAAAAVLSAGAGPVRAATTLNDADRTFLAAAHQSNLAEIATGKLAQSKGTSQEVKDLGAMLVTDHTKLDSALRAVATAKNVALPDAPNAEQRALQARLANASGAEFDAIFVAGQVAGHAKAMRIGETELARGSDAAVKKTAADAAPVIAEHHQKFMAQARAMGLPDSVNAGLSGTGALSSPDNGRAAALIAVGGLFVAVGAVLALTRRRTAVS</sequence>
<evidence type="ECO:0000259" key="3">
    <source>
        <dbReference type="Pfam" id="PF13628"/>
    </source>
</evidence>
<name>A0A4R4WY03_9ACTN</name>
<proteinExistence type="predicted"/>
<gene>
    <name evidence="4" type="ORF">E1218_19145</name>
</gene>
<reference evidence="4 5" key="1">
    <citation type="submission" date="2019-02" db="EMBL/GenBank/DDBJ databases">
        <title>Draft genome sequences of novel Actinobacteria.</title>
        <authorList>
            <person name="Sahin N."/>
            <person name="Ay H."/>
            <person name="Saygin H."/>
        </authorList>
    </citation>
    <scope>NUCLEOTIDE SEQUENCE [LARGE SCALE GENOMIC DNA]</scope>
    <source>
        <strain evidence="4 5">16K104</strain>
    </source>
</reference>
<evidence type="ECO:0000256" key="1">
    <source>
        <dbReference type="SAM" id="Phobius"/>
    </source>
</evidence>
<dbReference type="InterPro" id="IPR012347">
    <property type="entry name" value="Ferritin-like"/>
</dbReference>
<dbReference type="AlphaFoldDB" id="A0A4R4WY03"/>
<evidence type="ECO:0000313" key="5">
    <source>
        <dbReference type="Proteomes" id="UP000295172"/>
    </source>
</evidence>
<dbReference type="PANTHER" id="PTHR38593">
    <property type="entry name" value="BLR2558 PROTEIN"/>
    <property type="match status" value="1"/>
</dbReference>
<dbReference type="Proteomes" id="UP000295172">
    <property type="component" value="Unassembled WGS sequence"/>
</dbReference>
<protein>
    <submittedName>
        <fullName evidence="4">DUF4142 domain-containing protein</fullName>
    </submittedName>
</protein>
<dbReference type="InterPro" id="IPR025419">
    <property type="entry name" value="DUF4142"/>
</dbReference>
<organism evidence="4 5">
    <name type="scientific">Kribbella turkmenica</name>
    <dbReference type="NCBI Taxonomy" id="2530375"/>
    <lineage>
        <taxon>Bacteria</taxon>
        <taxon>Bacillati</taxon>
        <taxon>Actinomycetota</taxon>
        <taxon>Actinomycetes</taxon>
        <taxon>Propionibacteriales</taxon>
        <taxon>Kribbellaceae</taxon>
        <taxon>Kribbella</taxon>
    </lineage>
</organism>
<feature type="signal peptide" evidence="2">
    <location>
        <begin position="1"/>
        <end position="31"/>
    </location>
</feature>
<keyword evidence="1" id="KW-0812">Transmembrane</keyword>
<dbReference type="PANTHER" id="PTHR38593:SF1">
    <property type="entry name" value="BLR2558 PROTEIN"/>
    <property type="match status" value="1"/>
</dbReference>
<feature type="chain" id="PRO_5020949599" evidence="2">
    <location>
        <begin position="32"/>
        <end position="228"/>
    </location>
</feature>
<feature type="transmembrane region" description="Helical" evidence="1">
    <location>
        <begin position="201"/>
        <end position="220"/>
    </location>
</feature>
<accession>A0A4R4WY03</accession>
<keyword evidence="5" id="KW-1185">Reference proteome</keyword>
<keyword evidence="2" id="KW-0732">Signal</keyword>